<sequence>LGLREQLLQQGRLCGAVPVAQLCIGDHFLFDLSNLQFNAHLLAVVGERFAGRQFIFAGEEQKSRRLFTVPHNHHLQQAGHQRHAHRYRPQPFRAEHFGQSGHQGQRATDAEHDLQHRAAHATVLDRRELADEHRRQTQRTAQRDAQQQSTNDEQLEGVHKFGNHRQRRTQSQSFCNKSGQQRADHGSNLQSCTGQRPQYGHL</sequence>
<evidence type="ECO:0000256" key="1">
    <source>
        <dbReference type="SAM" id="MobiDB-lite"/>
    </source>
</evidence>
<reference evidence="2 3" key="1">
    <citation type="submission" date="2015-01" db="EMBL/GenBank/DDBJ databases">
        <title>Evolution of Trichinella species and genotypes.</title>
        <authorList>
            <person name="Korhonen P.K."/>
            <person name="Edoardo P."/>
            <person name="Giuseppe L.R."/>
            <person name="Gasser R.B."/>
        </authorList>
    </citation>
    <scope>NUCLEOTIDE SEQUENCE [LARGE SCALE GENOMIC DNA]</scope>
    <source>
        <strain evidence="2">ISS1029</strain>
    </source>
</reference>
<feature type="region of interest" description="Disordered" evidence="1">
    <location>
        <begin position="121"/>
        <end position="202"/>
    </location>
</feature>
<dbReference type="AlphaFoldDB" id="A0A0V1GXQ7"/>
<feature type="compositionally biased region" description="Basic and acidic residues" evidence="1">
    <location>
        <begin position="123"/>
        <end position="135"/>
    </location>
</feature>
<proteinExistence type="predicted"/>
<accession>A0A0V1GXQ7</accession>
<feature type="region of interest" description="Disordered" evidence="1">
    <location>
        <begin position="94"/>
        <end position="113"/>
    </location>
</feature>
<comment type="caution">
    <text evidence="2">The sequence shown here is derived from an EMBL/GenBank/DDBJ whole genome shotgun (WGS) entry which is preliminary data.</text>
</comment>
<evidence type="ECO:0000313" key="2">
    <source>
        <dbReference type="EMBL" id="KRZ03144.1"/>
    </source>
</evidence>
<name>A0A0V1GXQ7_9BILA</name>
<feature type="compositionally biased region" description="Low complexity" evidence="1">
    <location>
        <begin position="138"/>
        <end position="148"/>
    </location>
</feature>
<dbReference type="Proteomes" id="UP000055024">
    <property type="component" value="Unassembled WGS sequence"/>
</dbReference>
<keyword evidence="3" id="KW-1185">Reference proteome</keyword>
<feature type="non-terminal residue" evidence="2">
    <location>
        <position position="1"/>
    </location>
</feature>
<evidence type="ECO:0000313" key="3">
    <source>
        <dbReference type="Proteomes" id="UP000055024"/>
    </source>
</evidence>
<dbReference type="EMBL" id="JYDP01000203">
    <property type="protein sequence ID" value="KRZ03144.1"/>
    <property type="molecule type" value="Genomic_DNA"/>
</dbReference>
<feature type="compositionally biased region" description="Polar residues" evidence="1">
    <location>
        <begin position="169"/>
        <end position="196"/>
    </location>
</feature>
<gene>
    <name evidence="2" type="ORF">T11_7284</name>
</gene>
<organism evidence="2 3">
    <name type="scientific">Trichinella zimbabwensis</name>
    <dbReference type="NCBI Taxonomy" id="268475"/>
    <lineage>
        <taxon>Eukaryota</taxon>
        <taxon>Metazoa</taxon>
        <taxon>Ecdysozoa</taxon>
        <taxon>Nematoda</taxon>
        <taxon>Enoplea</taxon>
        <taxon>Dorylaimia</taxon>
        <taxon>Trichinellida</taxon>
        <taxon>Trichinellidae</taxon>
        <taxon>Trichinella</taxon>
    </lineage>
</organism>
<protein>
    <submittedName>
        <fullName evidence="2">Uncharacterized protein</fullName>
    </submittedName>
</protein>